<evidence type="ECO:0000259" key="2">
    <source>
        <dbReference type="SMART" id="SM00834"/>
    </source>
</evidence>
<dbReference type="AlphaFoldDB" id="A0A6J7IG97"/>
<dbReference type="InterPro" id="IPR013429">
    <property type="entry name" value="Regulatory_FmdB_Zinc_ribbon"/>
</dbReference>
<name>A0A6J7IG97_9ZZZZ</name>
<feature type="region of interest" description="Disordered" evidence="1">
    <location>
        <begin position="105"/>
        <end position="135"/>
    </location>
</feature>
<protein>
    <submittedName>
        <fullName evidence="3">Unannotated protein</fullName>
    </submittedName>
</protein>
<dbReference type="EMBL" id="CAFBMR010000127">
    <property type="protein sequence ID" value="CAB4929755.1"/>
    <property type="molecule type" value="Genomic_DNA"/>
</dbReference>
<feature type="compositionally biased region" description="Basic and acidic residues" evidence="1">
    <location>
        <begin position="105"/>
        <end position="119"/>
    </location>
</feature>
<proteinExistence type="predicted"/>
<evidence type="ECO:0000313" key="3">
    <source>
        <dbReference type="EMBL" id="CAB4929755.1"/>
    </source>
</evidence>
<dbReference type="SMART" id="SM00834">
    <property type="entry name" value="CxxC_CXXC_SSSS"/>
    <property type="match status" value="1"/>
</dbReference>
<evidence type="ECO:0000256" key="1">
    <source>
        <dbReference type="SAM" id="MobiDB-lite"/>
    </source>
</evidence>
<organism evidence="3">
    <name type="scientific">freshwater metagenome</name>
    <dbReference type="NCBI Taxonomy" id="449393"/>
    <lineage>
        <taxon>unclassified sequences</taxon>
        <taxon>metagenomes</taxon>
        <taxon>ecological metagenomes</taxon>
    </lineage>
</organism>
<accession>A0A6J7IG97</accession>
<reference evidence="3" key="1">
    <citation type="submission" date="2020-05" db="EMBL/GenBank/DDBJ databases">
        <authorList>
            <person name="Chiriac C."/>
            <person name="Salcher M."/>
            <person name="Ghai R."/>
            <person name="Kavagutti S V."/>
        </authorList>
    </citation>
    <scope>NUCLEOTIDE SEQUENCE</scope>
</reference>
<feature type="domain" description="Putative regulatory protein FmdB zinc ribbon" evidence="2">
    <location>
        <begin position="6"/>
        <end position="42"/>
    </location>
</feature>
<dbReference type="NCBIfam" id="TIGR02605">
    <property type="entry name" value="CxxC_CxxC_SSSS"/>
    <property type="match status" value="1"/>
</dbReference>
<gene>
    <name evidence="3" type="ORF">UFOPK3610_01876</name>
</gene>
<sequence>MDILNDYRCHSCGHTAEHWTARPAPEVMACEACGGDARKVFAAPRLGGKAQAPKAASAAPRPSMCSQYPMVPGLCHMSEDAGRMWVAKYKGDNRAVEREIAYQETKVKERPFTTEDAISHNHHPGGSTLAPDPVP</sequence>